<dbReference type="AlphaFoldDB" id="A0A2C5Y0H7"/>
<sequence length="433" mass="47451">MRVAVLSLALPLVQAIPQASLLSRGHQTRDIKGPARNPDDGPLPNREWDGPKPIRAWNGPAPNPADDGPEPNPADDGPEPNPADDGPEPNPADDGPESNPARDGPREGRKSNQIKANEQPPRKPEPQAQPGQQPSPQPQQQANSGPMNYDDMILALLRMGMDPDQRSEIEKLLQSSSKDSTFELSTDTPPEADDAQDSGNPKPPPTVNIQQKPKEQKAPVPADKPLPQPKVNQELPKPKQQAPPPAQPISAKKPATPKPASPKPATPPTSDKPTSGNSVSQDVKDMAVEKHNSYRSKHQAGPLEWDQGLADEAWNWINRSDKCILGHPSDKDYGQNLYLSRRSNDFTDSSVFDDVSASIDSWYNEIRLHDFSRNYFVKETGHFTQLVWKSTERVGCATRLCEGENGEWNSMVTGCNYFPAGNMQGAFIENVSR</sequence>
<feature type="compositionally biased region" description="Pro residues" evidence="1">
    <location>
        <begin position="256"/>
        <end position="267"/>
    </location>
</feature>
<evidence type="ECO:0000313" key="4">
    <source>
        <dbReference type="EMBL" id="PHH61176.1"/>
    </source>
</evidence>
<dbReference type="PRINTS" id="PR00837">
    <property type="entry name" value="V5TPXLIKE"/>
</dbReference>
<feature type="region of interest" description="Disordered" evidence="1">
    <location>
        <begin position="24"/>
        <end position="281"/>
    </location>
</feature>
<gene>
    <name evidence="4" type="ORF">CDD81_699</name>
</gene>
<keyword evidence="2" id="KW-0732">Signal</keyword>
<reference evidence="4 5" key="1">
    <citation type="submission" date="2017-06" db="EMBL/GenBank/DDBJ databases">
        <title>Ant-infecting Ophiocordyceps genomes reveal a high diversity of potential behavioral manipulation genes and a possible major role for enterotoxins.</title>
        <authorList>
            <person name="De Bekker C."/>
            <person name="Evans H.C."/>
            <person name="Brachmann A."/>
            <person name="Hughes D.P."/>
        </authorList>
    </citation>
    <scope>NUCLEOTIDE SEQUENCE [LARGE SCALE GENOMIC DNA]</scope>
    <source>
        <strain evidence="4 5">Map64</strain>
    </source>
</reference>
<dbReference type="PROSITE" id="PS01009">
    <property type="entry name" value="CRISP_1"/>
    <property type="match status" value="1"/>
</dbReference>
<dbReference type="OrthoDB" id="337038at2759"/>
<dbReference type="SUPFAM" id="SSF55797">
    <property type="entry name" value="PR-1-like"/>
    <property type="match status" value="1"/>
</dbReference>
<dbReference type="GO" id="GO:0005576">
    <property type="term" value="C:extracellular region"/>
    <property type="evidence" value="ECO:0007669"/>
    <property type="project" value="InterPro"/>
</dbReference>
<dbReference type="SMART" id="SM00198">
    <property type="entry name" value="SCP"/>
    <property type="match status" value="1"/>
</dbReference>
<organism evidence="4 5">
    <name type="scientific">Ophiocordyceps australis</name>
    <dbReference type="NCBI Taxonomy" id="1399860"/>
    <lineage>
        <taxon>Eukaryota</taxon>
        <taxon>Fungi</taxon>
        <taxon>Dikarya</taxon>
        <taxon>Ascomycota</taxon>
        <taxon>Pezizomycotina</taxon>
        <taxon>Sordariomycetes</taxon>
        <taxon>Hypocreomycetidae</taxon>
        <taxon>Hypocreales</taxon>
        <taxon>Ophiocordycipitaceae</taxon>
        <taxon>Ophiocordyceps</taxon>
    </lineage>
</organism>
<feature type="compositionally biased region" description="Low complexity" evidence="1">
    <location>
        <begin position="126"/>
        <end position="146"/>
    </location>
</feature>
<accession>A0A2C5Y0H7</accession>
<feature type="chain" id="PRO_5012428696" description="SCP domain-containing protein" evidence="2">
    <location>
        <begin position="16"/>
        <end position="433"/>
    </location>
</feature>
<evidence type="ECO:0000313" key="5">
    <source>
        <dbReference type="Proteomes" id="UP000226192"/>
    </source>
</evidence>
<dbReference type="Gene3D" id="3.40.33.10">
    <property type="entry name" value="CAP"/>
    <property type="match status" value="1"/>
</dbReference>
<dbReference type="InterPro" id="IPR014044">
    <property type="entry name" value="CAP_dom"/>
</dbReference>
<feature type="compositionally biased region" description="Polar residues" evidence="1">
    <location>
        <begin position="173"/>
        <end position="188"/>
    </location>
</feature>
<evidence type="ECO:0000259" key="3">
    <source>
        <dbReference type="SMART" id="SM00198"/>
    </source>
</evidence>
<feature type="signal peptide" evidence="2">
    <location>
        <begin position="1"/>
        <end position="15"/>
    </location>
</feature>
<dbReference type="InterPro" id="IPR018244">
    <property type="entry name" value="Allrgn_V5/Tpx1_CS"/>
</dbReference>
<evidence type="ECO:0000256" key="2">
    <source>
        <dbReference type="SAM" id="SignalP"/>
    </source>
</evidence>
<feature type="compositionally biased region" description="Basic and acidic residues" evidence="1">
    <location>
        <begin position="27"/>
        <end position="39"/>
    </location>
</feature>
<feature type="domain" description="SCP" evidence="3">
    <location>
        <begin position="282"/>
        <end position="425"/>
    </location>
</feature>
<dbReference type="Pfam" id="PF00188">
    <property type="entry name" value="CAP"/>
    <property type="match status" value="1"/>
</dbReference>
<evidence type="ECO:0000256" key="1">
    <source>
        <dbReference type="SAM" id="MobiDB-lite"/>
    </source>
</evidence>
<protein>
    <recommendedName>
        <fullName evidence="3">SCP domain-containing protein</fullName>
    </recommendedName>
</protein>
<dbReference type="Proteomes" id="UP000226192">
    <property type="component" value="Unassembled WGS sequence"/>
</dbReference>
<keyword evidence="5" id="KW-1185">Reference proteome</keyword>
<dbReference type="STRING" id="1399860.A0A2C5Y0H7"/>
<dbReference type="InterPro" id="IPR035940">
    <property type="entry name" value="CAP_sf"/>
</dbReference>
<comment type="caution">
    <text evidence="4">The sequence shown here is derived from an EMBL/GenBank/DDBJ whole genome shotgun (WGS) entry which is preliminary data.</text>
</comment>
<proteinExistence type="predicted"/>
<dbReference type="InterPro" id="IPR001283">
    <property type="entry name" value="CRISP-related"/>
</dbReference>
<feature type="compositionally biased region" description="Basic and acidic residues" evidence="1">
    <location>
        <begin position="161"/>
        <end position="171"/>
    </location>
</feature>
<name>A0A2C5Y0H7_9HYPO</name>
<dbReference type="EMBL" id="NJET01000113">
    <property type="protein sequence ID" value="PHH61176.1"/>
    <property type="molecule type" value="Genomic_DNA"/>
</dbReference>
<dbReference type="PANTHER" id="PTHR10334">
    <property type="entry name" value="CYSTEINE-RICH SECRETORY PROTEIN-RELATED"/>
    <property type="match status" value="1"/>
</dbReference>